<keyword evidence="4" id="KW-1185">Reference proteome</keyword>
<dbReference type="InterPro" id="IPR005625">
    <property type="entry name" value="PepSY-ass_TM"/>
</dbReference>
<dbReference type="PANTHER" id="PTHR34219:SF1">
    <property type="entry name" value="PEPSY DOMAIN-CONTAINING PROTEIN"/>
    <property type="match status" value="1"/>
</dbReference>
<feature type="transmembrane region" description="Helical" evidence="2">
    <location>
        <begin position="379"/>
        <end position="404"/>
    </location>
</feature>
<feature type="transmembrane region" description="Helical" evidence="2">
    <location>
        <begin position="165"/>
        <end position="186"/>
    </location>
</feature>
<feature type="transmembrane region" description="Helical" evidence="2">
    <location>
        <begin position="30"/>
        <end position="53"/>
    </location>
</feature>
<feature type="transmembrane region" description="Helical" evidence="2">
    <location>
        <begin position="216"/>
        <end position="235"/>
    </location>
</feature>
<dbReference type="EMBL" id="JAFBBK010000001">
    <property type="protein sequence ID" value="MBM7417343.1"/>
    <property type="molecule type" value="Genomic_DNA"/>
</dbReference>
<evidence type="ECO:0000313" key="3">
    <source>
        <dbReference type="EMBL" id="MBM7417343.1"/>
    </source>
</evidence>
<keyword evidence="2" id="KW-0812">Transmembrane</keyword>
<comment type="caution">
    <text evidence="3">The sequence shown here is derived from an EMBL/GenBank/DDBJ whole genome shotgun (WGS) entry which is preliminary data.</text>
</comment>
<dbReference type="Proteomes" id="UP000703038">
    <property type="component" value="Unassembled WGS sequence"/>
</dbReference>
<evidence type="ECO:0000256" key="1">
    <source>
        <dbReference type="SAM" id="MobiDB-lite"/>
    </source>
</evidence>
<feature type="region of interest" description="Disordered" evidence="1">
    <location>
        <begin position="265"/>
        <end position="290"/>
    </location>
</feature>
<name>A0ABS2KZH2_9NOCA</name>
<gene>
    <name evidence="3" type="ORF">JOE42_004076</name>
</gene>
<protein>
    <submittedName>
        <fullName evidence="3">Iron-regulated membrane protein</fullName>
    </submittedName>
</protein>
<evidence type="ECO:0000256" key="2">
    <source>
        <dbReference type="SAM" id="Phobius"/>
    </source>
</evidence>
<evidence type="ECO:0000313" key="4">
    <source>
        <dbReference type="Proteomes" id="UP000703038"/>
    </source>
</evidence>
<organism evidence="3 4">
    <name type="scientific">Rhodococcoides corynebacterioides</name>
    <dbReference type="NCBI Taxonomy" id="53972"/>
    <lineage>
        <taxon>Bacteria</taxon>
        <taxon>Bacillati</taxon>
        <taxon>Actinomycetota</taxon>
        <taxon>Actinomycetes</taxon>
        <taxon>Mycobacteriales</taxon>
        <taxon>Nocardiaceae</taxon>
        <taxon>Rhodococcoides</taxon>
    </lineage>
</organism>
<keyword evidence="2" id="KW-1133">Transmembrane helix</keyword>
<dbReference type="PANTHER" id="PTHR34219">
    <property type="entry name" value="IRON-REGULATED INNER MEMBRANE PROTEIN-RELATED"/>
    <property type="match status" value="1"/>
</dbReference>
<dbReference type="RefSeq" id="WP_204869967.1">
    <property type="nucleotide sequence ID" value="NZ_JAFBBK010000001.1"/>
</dbReference>
<sequence>MSTPEKTQPTAAPAPPPTSRWRPLILRLHFYAGIFIAPFILVAAVTGGLYAIAPTLESVVYRDLLHTDSAGPARPVSDQILSAQQERPDLTVTAVRPATEPGDTTRVLFTDPSLGESKRTAVFIDPATAAPVGHSTVYGSSGSLPLRTWISELHRSLHLGDTGRLYSELAASWLGVVALGGAFLWAERYRRQHSRNSDNARLFTVDRTARGRRRTLGLHGASGAWIVVGLVFLSATGLTWSNHAGANITDLRSALSWTTPAVDTDLTGPAGHSDDQHAGHAGHGTSDTAATTEAVDVRQIDGVLAVARANDITGAVEASIPTSSDTAFTVAQLRDPWVFSTDSIAVDGASERIVDVQRFADWPVAAKLSTWGVSLHMGVLFGLVSQLALLALAAVLVTMIIAGYRMWFQRRPVRSGASPVGRPPQRGAIRRIPPLAAVGLVVVTVAVGYFMPLLGLSLLAFLAVDLVVGVRSRAVSGATPPRSG</sequence>
<feature type="transmembrane region" description="Helical" evidence="2">
    <location>
        <begin position="435"/>
        <end position="464"/>
    </location>
</feature>
<reference evidence="3 4" key="1">
    <citation type="submission" date="2021-01" db="EMBL/GenBank/DDBJ databases">
        <title>Genomics of switchgrass bacterial isolates.</title>
        <authorList>
            <person name="Shade A."/>
        </authorList>
    </citation>
    <scope>NUCLEOTIDE SEQUENCE [LARGE SCALE GENOMIC DNA]</scope>
    <source>
        <strain evidence="3 4">PvP111</strain>
    </source>
</reference>
<proteinExistence type="predicted"/>
<dbReference type="Pfam" id="PF03929">
    <property type="entry name" value="PepSY_TM"/>
    <property type="match status" value="1"/>
</dbReference>
<accession>A0ABS2KZH2</accession>
<keyword evidence="2" id="KW-0472">Membrane</keyword>